<dbReference type="SUPFAM" id="SSF51126">
    <property type="entry name" value="Pectin lyase-like"/>
    <property type="match status" value="1"/>
</dbReference>
<reference evidence="2 3" key="1">
    <citation type="submission" date="2017-01" db="EMBL/GenBank/DDBJ databases">
        <title>Novel large sulfur bacteria in the metagenomes of groundwater-fed chemosynthetic microbial mats in the Lake Huron basin.</title>
        <authorList>
            <person name="Sharrar A.M."/>
            <person name="Flood B.E."/>
            <person name="Bailey J.V."/>
            <person name="Jones D.S."/>
            <person name="Biddanda B."/>
            <person name="Ruberg S.A."/>
            <person name="Marcus D.N."/>
            <person name="Dick G.J."/>
        </authorList>
    </citation>
    <scope>NUCLEOTIDE SEQUENCE [LARGE SCALE GENOMIC DNA]</scope>
    <source>
        <strain evidence="2">A7</strain>
    </source>
</reference>
<dbReference type="EMBL" id="MTEI01000003">
    <property type="protein sequence ID" value="OQW88894.1"/>
    <property type="molecule type" value="Genomic_DNA"/>
</dbReference>
<accession>A0A1W9KWD3</accession>
<protein>
    <recommendedName>
        <fullName evidence="1">Ice-binding protein C-terminal domain-containing protein</fullName>
    </recommendedName>
</protein>
<gene>
    <name evidence="2" type="ORF">BWK72_08155</name>
</gene>
<evidence type="ECO:0000313" key="2">
    <source>
        <dbReference type="EMBL" id="OQW88894.1"/>
    </source>
</evidence>
<dbReference type="AlphaFoldDB" id="A0A1W9KWD3"/>
<dbReference type="Pfam" id="PF07589">
    <property type="entry name" value="PEP-CTERM"/>
    <property type="match status" value="1"/>
</dbReference>
<evidence type="ECO:0000259" key="1">
    <source>
        <dbReference type="Pfam" id="PF07589"/>
    </source>
</evidence>
<proteinExistence type="predicted"/>
<dbReference type="NCBIfam" id="TIGR02595">
    <property type="entry name" value="PEP_CTERM"/>
    <property type="match status" value="1"/>
</dbReference>
<organism evidence="2 3">
    <name type="scientific">Rhodoferax ferrireducens</name>
    <dbReference type="NCBI Taxonomy" id="192843"/>
    <lineage>
        <taxon>Bacteria</taxon>
        <taxon>Pseudomonadati</taxon>
        <taxon>Pseudomonadota</taxon>
        <taxon>Betaproteobacteria</taxon>
        <taxon>Burkholderiales</taxon>
        <taxon>Comamonadaceae</taxon>
        <taxon>Rhodoferax</taxon>
    </lineage>
</organism>
<dbReference type="Proteomes" id="UP000192505">
    <property type="component" value="Unassembled WGS sequence"/>
</dbReference>
<evidence type="ECO:0000313" key="3">
    <source>
        <dbReference type="Proteomes" id="UP000192505"/>
    </source>
</evidence>
<dbReference type="InterPro" id="IPR011050">
    <property type="entry name" value="Pectin_lyase_fold/virulence"/>
</dbReference>
<feature type="domain" description="Ice-binding protein C-terminal" evidence="1">
    <location>
        <begin position="436"/>
        <end position="461"/>
    </location>
</feature>
<sequence>MNVKTLGQLLASIPLFCIPAVGHTVQISHPTPDGLISVSSDDFNSEFFNIYKGLEVLASGTLTNNIESSIFNNTSQLNNSGILNNNGRLINQYSATLTNSGTLNSTNTLLSYGNSTLNNTSILNNSGRLYSDSDSVFINNGLLSTSGTMNANGLLMNSGTINSSGDSSIGILVNNGTLTTSGTLINQQHFTNNNTLIVTGGTFANYAPLINNAVLTTEINGRLKNGNGISLDNRGTLTNLGPAEIGGVLTNSGIVNNSGSMLSYATITNSGIWNNSGQLAGVGSYLQTAGQTTVNGEFAQASIKIDGGSLSGTGRITGNVVIGSEGYVELGLSPGTLTIRGDFASSGDLLFNLSGADAGANDLLTITGKGSFSGGSVQINFLTGFQPVAGNTLKFLSANTTTGWETLSLTVNGLDSGLGWTMADTGSGMGLSITAAVPEPETYAMLFFGLALMGAVVRRRRRAGQVWQQEFSFA</sequence>
<comment type="caution">
    <text evidence="2">The sequence shown here is derived from an EMBL/GenBank/DDBJ whole genome shotgun (WGS) entry which is preliminary data.</text>
</comment>
<dbReference type="InterPro" id="IPR013424">
    <property type="entry name" value="Ice-binding_C"/>
</dbReference>
<name>A0A1W9KWD3_9BURK</name>